<accession>A0A7X0VA87</accession>
<dbReference type="InterPro" id="IPR010359">
    <property type="entry name" value="IrrE_HExxH"/>
</dbReference>
<dbReference type="PANTHER" id="PTHR43236">
    <property type="entry name" value="ANTITOXIN HIGA1"/>
    <property type="match status" value="1"/>
</dbReference>
<dbReference type="AlphaFoldDB" id="A0A7X0VA87"/>
<evidence type="ECO:0000259" key="1">
    <source>
        <dbReference type="Pfam" id="PF06114"/>
    </source>
</evidence>
<dbReference type="InterPro" id="IPR052345">
    <property type="entry name" value="Rad_response_metalloprotease"/>
</dbReference>
<evidence type="ECO:0000313" key="3">
    <source>
        <dbReference type="Proteomes" id="UP000523955"/>
    </source>
</evidence>
<evidence type="ECO:0000313" key="2">
    <source>
        <dbReference type="EMBL" id="MBB6627494.1"/>
    </source>
</evidence>
<protein>
    <submittedName>
        <fullName evidence="2">ImmA/IrrE family metallo-endopeptidase</fullName>
    </submittedName>
</protein>
<keyword evidence="3" id="KW-1185">Reference proteome</keyword>
<dbReference type="PANTHER" id="PTHR43236:SF2">
    <property type="entry name" value="BLL0069 PROTEIN"/>
    <property type="match status" value="1"/>
</dbReference>
<dbReference type="Gene3D" id="1.10.10.2910">
    <property type="match status" value="1"/>
</dbReference>
<organism evidence="2 3">
    <name type="scientific">Nocardioides luti</name>
    <dbReference type="NCBI Taxonomy" id="2761101"/>
    <lineage>
        <taxon>Bacteria</taxon>
        <taxon>Bacillati</taxon>
        <taxon>Actinomycetota</taxon>
        <taxon>Actinomycetes</taxon>
        <taxon>Propionibacteriales</taxon>
        <taxon>Nocardioidaceae</taxon>
        <taxon>Nocardioides</taxon>
    </lineage>
</organism>
<dbReference type="Proteomes" id="UP000523955">
    <property type="component" value="Unassembled WGS sequence"/>
</dbReference>
<reference evidence="2 3" key="1">
    <citation type="submission" date="2020-08" db="EMBL/GenBank/DDBJ databases">
        <authorList>
            <person name="Seo M.-J."/>
        </authorList>
    </citation>
    <scope>NUCLEOTIDE SEQUENCE [LARGE SCALE GENOMIC DNA]</scope>
    <source>
        <strain evidence="2 3">KIGAM211</strain>
    </source>
</reference>
<dbReference type="Pfam" id="PF06114">
    <property type="entry name" value="Peptidase_M78"/>
    <property type="match status" value="1"/>
</dbReference>
<proteinExistence type="predicted"/>
<gene>
    <name evidence="2" type="ORF">H5V45_09180</name>
</gene>
<feature type="domain" description="IrrE N-terminal-like" evidence="1">
    <location>
        <begin position="78"/>
        <end position="177"/>
    </location>
</feature>
<sequence length="300" mass="32847">MTDLQIASIQDVRRYARGALAAAGAVDLAPVPVDDVVAAVGLHKASLFDLGEPDLPPRIRELAKKFTGRVLGAMAIKEKILYVDESLSPTRRRFTQAHEIGHHALPWHEGAYFVDDRTTLSPHTRRLLEQEANAFAAEVLFGLNRFTDEADAYRPGLGGPLTIAGRYGASSHAALRRYAETSGHPVALVAFGRYTTHGGRALKVFPSQCATSGSFAERYGNVTTFFGDHVLTARSPALATLATLSDQVHEDTLEMPLETRRGAVTFRAGLFYNQHLRFMLLTRRTVLGRRARAVNQPTTA</sequence>
<name>A0A7X0VA87_9ACTN</name>
<dbReference type="EMBL" id="JACKXE010000001">
    <property type="protein sequence ID" value="MBB6627494.1"/>
    <property type="molecule type" value="Genomic_DNA"/>
</dbReference>
<comment type="caution">
    <text evidence="2">The sequence shown here is derived from an EMBL/GenBank/DDBJ whole genome shotgun (WGS) entry which is preliminary data.</text>
</comment>
<dbReference type="RefSeq" id="WP_185252647.1">
    <property type="nucleotide sequence ID" value="NZ_JACKXE010000001.1"/>
</dbReference>